<evidence type="ECO:0000256" key="4">
    <source>
        <dbReference type="ARBA" id="ARBA00022670"/>
    </source>
</evidence>
<gene>
    <name evidence="13" type="ORF">A9F13_11g00781</name>
</gene>
<dbReference type="SUPFAM" id="SSF144091">
    <property type="entry name" value="Rhomboid-like"/>
    <property type="match status" value="1"/>
</dbReference>
<feature type="compositionally biased region" description="Basic and acidic residues" evidence="11">
    <location>
        <begin position="31"/>
        <end position="41"/>
    </location>
</feature>
<keyword evidence="6 10" id="KW-0378">Hydrolase</keyword>
<reference evidence="13 14" key="1">
    <citation type="submission" date="2017-04" db="EMBL/GenBank/DDBJ databases">
        <title>Draft genome of the yeast Clavispora lusitaniae type strain CBS 6936.</title>
        <authorList>
            <person name="Durrens P."/>
            <person name="Klopp C."/>
            <person name="Biteau N."/>
            <person name="Fitton-Ouhabi V."/>
            <person name="Dementhon K."/>
            <person name="Accoceberry I."/>
            <person name="Sherman D.J."/>
            <person name="Noel T."/>
        </authorList>
    </citation>
    <scope>NUCLEOTIDE SEQUENCE [LARGE SCALE GENOMIC DNA]</scope>
    <source>
        <strain evidence="13 14">CBS 6936</strain>
    </source>
</reference>
<feature type="region of interest" description="Disordered" evidence="11">
    <location>
        <begin position="1"/>
        <end position="95"/>
    </location>
</feature>
<dbReference type="GO" id="GO:0004252">
    <property type="term" value="F:serine-type endopeptidase activity"/>
    <property type="evidence" value="ECO:0007669"/>
    <property type="project" value="InterPro"/>
</dbReference>
<feature type="transmembrane region" description="Helical" evidence="10">
    <location>
        <begin position="272"/>
        <end position="294"/>
    </location>
</feature>
<evidence type="ECO:0000256" key="9">
    <source>
        <dbReference type="ARBA" id="ARBA00023136"/>
    </source>
</evidence>
<comment type="caution">
    <text evidence="13">The sequence shown here is derived from an EMBL/GenBank/DDBJ whole genome shotgun (WGS) entry which is preliminary data.</text>
</comment>
<feature type="transmembrane region" description="Helical" evidence="10">
    <location>
        <begin position="306"/>
        <end position="327"/>
    </location>
</feature>
<keyword evidence="5 10" id="KW-0812">Transmembrane</keyword>
<organism evidence="13 14">
    <name type="scientific">Clavispora lusitaniae</name>
    <name type="common">Candida lusitaniae</name>
    <dbReference type="NCBI Taxonomy" id="36911"/>
    <lineage>
        <taxon>Eukaryota</taxon>
        <taxon>Fungi</taxon>
        <taxon>Dikarya</taxon>
        <taxon>Ascomycota</taxon>
        <taxon>Saccharomycotina</taxon>
        <taxon>Pichiomycetes</taxon>
        <taxon>Metschnikowiaceae</taxon>
        <taxon>Clavispora</taxon>
    </lineage>
</organism>
<evidence type="ECO:0000256" key="11">
    <source>
        <dbReference type="SAM" id="MobiDB-lite"/>
    </source>
</evidence>
<dbReference type="InterPro" id="IPR022764">
    <property type="entry name" value="Peptidase_S54_rhomboid_dom"/>
</dbReference>
<dbReference type="Pfam" id="PF01694">
    <property type="entry name" value="Rhomboid"/>
    <property type="match status" value="1"/>
</dbReference>
<dbReference type="AlphaFoldDB" id="A0AA91T167"/>
<evidence type="ECO:0000256" key="1">
    <source>
        <dbReference type="ARBA" id="ARBA00000156"/>
    </source>
</evidence>
<dbReference type="KEGG" id="clus:A9F13_11g00781"/>
<comment type="function">
    <text evidence="10">Serine protease involved in intramembrane proteolysis.</text>
</comment>
<evidence type="ECO:0000256" key="2">
    <source>
        <dbReference type="ARBA" id="ARBA00004141"/>
    </source>
</evidence>
<evidence type="ECO:0000313" key="14">
    <source>
        <dbReference type="Proteomes" id="UP000195602"/>
    </source>
</evidence>
<comment type="similarity">
    <text evidence="3 10">Belongs to the peptidase S54 family.</text>
</comment>
<dbReference type="InterPro" id="IPR002610">
    <property type="entry name" value="Peptidase_S54_rhomboid-like"/>
</dbReference>
<evidence type="ECO:0000313" key="13">
    <source>
        <dbReference type="EMBL" id="OVF07741.1"/>
    </source>
</evidence>
<comment type="catalytic activity">
    <reaction evidence="1 10">
        <text>Cleaves type-1 transmembrane domains using a catalytic dyad composed of serine and histidine that are contributed by different transmembrane domains.</text>
        <dbReference type="EC" id="3.4.21.105"/>
    </reaction>
</comment>
<evidence type="ECO:0000256" key="7">
    <source>
        <dbReference type="ARBA" id="ARBA00022825"/>
    </source>
</evidence>
<dbReference type="PANTHER" id="PTHR22936">
    <property type="entry name" value="RHOMBOID-RELATED"/>
    <property type="match status" value="1"/>
</dbReference>
<accession>A0AA91T167</accession>
<dbReference type="GO" id="GO:0006508">
    <property type="term" value="P:proteolysis"/>
    <property type="evidence" value="ECO:0007669"/>
    <property type="project" value="UniProtKB-KW"/>
</dbReference>
<evidence type="ECO:0000256" key="3">
    <source>
        <dbReference type="ARBA" id="ARBA00009045"/>
    </source>
</evidence>
<feature type="compositionally biased region" description="Polar residues" evidence="11">
    <location>
        <begin position="82"/>
        <end position="91"/>
    </location>
</feature>
<dbReference type="InterPro" id="IPR035952">
    <property type="entry name" value="Rhomboid-like_sf"/>
</dbReference>
<feature type="transmembrane region" description="Helical" evidence="10">
    <location>
        <begin position="370"/>
        <end position="390"/>
    </location>
</feature>
<dbReference type="EMBL" id="LYUB02000011">
    <property type="protein sequence ID" value="OVF07741.1"/>
    <property type="molecule type" value="Genomic_DNA"/>
</dbReference>
<feature type="transmembrane region" description="Helical" evidence="10">
    <location>
        <begin position="396"/>
        <end position="413"/>
    </location>
</feature>
<feature type="compositionally biased region" description="Basic and acidic residues" evidence="11">
    <location>
        <begin position="140"/>
        <end position="151"/>
    </location>
</feature>
<keyword evidence="4 10" id="KW-0645">Protease</keyword>
<feature type="domain" description="Peptidase S54 rhomboid" evidence="12">
    <location>
        <begin position="270"/>
        <end position="414"/>
    </location>
</feature>
<keyword evidence="8 10" id="KW-1133">Transmembrane helix</keyword>
<dbReference type="EC" id="3.4.21.105" evidence="10"/>
<protein>
    <recommendedName>
        <fullName evidence="10">Rhomboid-type serine protease</fullName>
        <ecNumber evidence="10">3.4.21.105</ecNumber>
    </recommendedName>
</protein>
<evidence type="ECO:0000256" key="6">
    <source>
        <dbReference type="ARBA" id="ARBA00022801"/>
    </source>
</evidence>
<feature type="transmembrane region" description="Helical" evidence="10">
    <location>
        <begin position="164"/>
        <end position="184"/>
    </location>
</feature>
<sequence>MADFRSKFVRNVSDENLPKSDSESFVFAQNDPERSYRHERSLNLAKPLPDPNAPFTDYPPSSAEQHELSTFSNPFKDPRNPFDSSTITPETNGYRVYPESQPTGSEAALYPYQPVFAPEVTYPHAGRSDLPPEPPYTDKPSSRQHERNRIKLEQRLPRYHVTKLPWFTMLATVIQVAVFIAELAKMGRLTGSPLQTKPYFNPMIGPSPYLLINMGARYVPCMHRITNITSDTTINFPCPNSTSSDSDVCNLSELCGLSGVREVDGEFIPDQWYRVVTPIFLHAGFLHIAFNMLLQLTMGAAVERQIGWLKFGVIYMASGIAGFLLGANFSPDGIASTGASGALFGIIATNMLLFIFSGRKNTNMYGTKRYGLFMAVMVFEVLVSFALGLLPGLDNFSHIGGFCMGLLLSVVLLQDPSHVYVDGVYTYEPDTRTWQLFLNNWNPMNKWHDKVAWKATVWMVLRVICLTLAILFFALLFRNLYSKGMRDEGNKCSWCKYINCIPVHDWCDQGQVTVTTEPATPTASSNPSPLSTLVIPSADSTLPASINNPNNKRNFDVFVEQPVQGAQQNCIGLVFGIAFFSVAVMFFMRRRWKSKN</sequence>
<evidence type="ECO:0000259" key="12">
    <source>
        <dbReference type="Pfam" id="PF01694"/>
    </source>
</evidence>
<feature type="transmembrane region" description="Helical" evidence="10">
    <location>
        <begin position="339"/>
        <end position="358"/>
    </location>
</feature>
<dbReference type="Proteomes" id="UP000195602">
    <property type="component" value="Unassembled WGS sequence"/>
</dbReference>
<feature type="transmembrane region" description="Helical" evidence="10">
    <location>
        <begin position="566"/>
        <end position="588"/>
    </location>
</feature>
<keyword evidence="9 10" id="KW-0472">Membrane</keyword>
<comment type="subcellular location">
    <subcellularLocation>
        <location evidence="2 10">Membrane</location>
        <topology evidence="2 10">Multi-pass membrane protein</topology>
    </subcellularLocation>
</comment>
<keyword evidence="7 10" id="KW-0720">Serine protease</keyword>
<dbReference type="Gene3D" id="1.20.1540.10">
    <property type="entry name" value="Rhomboid-like"/>
    <property type="match status" value="1"/>
</dbReference>
<dbReference type="PANTHER" id="PTHR22936:SF69">
    <property type="entry name" value="RHOMBOID-LIKE PROTEIN"/>
    <property type="match status" value="1"/>
</dbReference>
<dbReference type="GO" id="GO:0016020">
    <property type="term" value="C:membrane"/>
    <property type="evidence" value="ECO:0007669"/>
    <property type="project" value="UniProtKB-SubCell"/>
</dbReference>
<name>A0AA91T167_CLALS</name>
<feature type="transmembrane region" description="Helical" evidence="10">
    <location>
        <begin position="455"/>
        <end position="477"/>
    </location>
</feature>
<comment type="caution">
    <text evidence="10">Lacks conserved residue(s) required for the propagation of feature annotation.</text>
</comment>
<evidence type="ECO:0000256" key="5">
    <source>
        <dbReference type="ARBA" id="ARBA00022692"/>
    </source>
</evidence>
<evidence type="ECO:0000256" key="10">
    <source>
        <dbReference type="RuleBase" id="RU362115"/>
    </source>
</evidence>
<feature type="region of interest" description="Disordered" evidence="11">
    <location>
        <begin position="122"/>
        <end position="151"/>
    </location>
</feature>
<feature type="compositionally biased region" description="Basic and acidic residues" evidence="11">
    <location>
        <begin position="1"/>
        <end position="22"/>
    </location>
</feature>
<evidence type="ECO:0000256" key="8">
    <source>
        <dbReference type="ARBA" id="ARBA00022989"/>
    </source>
</evidence>
<proteinExistence type="inferred from homology"/>